<organism evidence="2 3">
    <name type="scientific">Glossina pallidipes</name>
    <name type="common">Tsetse fly</name>
    <dbReference type="NCBI Taxonomy" id="7398"/>
    <lineage>
        <taxon>Eukaryota</taxon>
        <taxon>Metazoa</taxon>
        <taxon>Ecdysozoa</taxon>
        <taxon>Arthropoda</taxon>
        <taxon>Hexapoda</taxon>
        <taxon>Insecta</taxon>
        <taxon>Pterygota</taxon>
        <taxon>Neoptera</taxon>
        <taxon>Endopterygota</taxon>
        <taxon>Diptera</taxon>
        <taxon>Brachycera</taxon>
        <taxon>Muscomorpha</taxon>
        <taxon>Hippoboscoidea</taxon>
        <taxon>Glossinidae</taxon>
        <taxon>Glossina</taxon>
    </lineage>
</organism>
<dbReference type="EnsemblMetazoa" id="GPAI011013-RA">
    <property type="protein sequence ID" value="GPAI011013-PA"/>
    <property type="gene ID" value="GPAI011013"/>
</dbReference>
<evidence type="ECO:0000313" key="2">
    <source>
        <dbReference type="EnsemblMetazoa" id="GPAI011013-PA"/>
    </source>
</evidence>
<dbReference type="VEuPathDB" id="VectorBase:GPAI011013"/>
<reference evidence="2" key="2">
    <citation type="submission" date="2020-05" db="UniProtKB">
        <authorList>
            <consortium name="EnsemblMetazoa"/>
        </authorList>
    </citation>
    <scope>IDENTIFICATION</scope>
    <source>
        <strain evidence="2">IAEA</strain>
    </source>
</reference>
<dbReference type="Proteomes" id="UP000092445">
    <property type="component" value="Unassembled WGS sequence"/>
</dbReference>
<protein>
    <submittedName>
        <fullName evidence="2">Uncharacterized protein</fullName>
    </submittedName>
</protein>
<proteinExistence type="predicted"/>
<sequence>MECYFLPSITSHLFYFIDTIRQEVVEERNVILLTYYYGITMPLLYINSISDLLLNQQQTINTNGSCNSQQKENNSEPNKSYHLCCRGKGEDCNIKKKRSSGHNSQRDEPRSSKVLSKLVDSSELLGKDTTHSKQLIMRMLTGPERKKGIFKTTELNLCRPSHLQFLLLQNYMETEGITYGDLLILTKCTLLDRAKAFLLRTRIPQNKDAAAAAHITGIIANRSTTTAKVILAGAATAGFASSMSKFDLLF</sequence>
<name>A0A1A9ZD39_GLOPL</name>
<dbReference type="AlphaFoldDB" id="A0A1A9ZD39"/>
<feature type="region of interest" description="Disordered" evidence="1">
    <location>
        <begin position="95"/>
        <end position="114"/>
    </location>
</feature>
<accession>A0A1A9ZD39</accession>
<reference evidence="3" key="1">
    <citation type="submission" date="2014-03" db="EMBL/GenBank/DDBJ databases">
        <authorList>
            <person name="Aksoy S."/>
            <person name="Warren W."/>
            <person name="Wilson R.K."/>
        </authorList>
    </citation>
    <scope>NUCLEOTIDE SEQUENCE [LARGE SCALE GENOMIC DNA]</scope>
    <source>
        <strain evidence="3">IAEA</strain>
    </source>
</reference>
<keyword evidence="3" id="KW-1185">Reference proteome</keyword>
<evidence type="ECO:0000313" key="3">
    <source>
        <dbReference type="Proteomes" id="UP000092445"/>
    </source>
</evidence>
<evidence type="ECO:0000256" key="1">
    <source>
        <dbReference type="SAM" id="MobiDB-lite"/>
    </source>
</evidence>